<dbReference type="Pfam" id="PF04616">
    <property type="entry name" value="Glyco_hydro_43"/>
    <property type="match status" value="1"/>
</dbReference>
<dbReference type="InParanoid" id="G4TQK4"/>
<dbReference type="InterPro" id="IPR016840">
    <property type="entry name" value="Glyco_hydro_43_endo_a_Ara-ase"/>
</dbReference>
<gene>
    <name evidence="10" type="ORF">PIIN_07549</name>
</gene>
<keyword evidence="6" id="KW-0326">Glycosidase</keyword>
<evidence type="ECO:0000256" key="6">
    <source>
        <dbReference type="ARBA" id="ARBA00023295"/>
    </source>
</evidence>
<dbReference type="STRING" id="1109443.G4TQK4"/>
<dbReference type="OMA" id="VWGGEWT"/>
<evidence type="ECO:0000313" key="11">
    <source>
        <dbReference type="Proteomes" id="UP000007148"/>
    </source>
</evidence>
<dbReference type="PIRSF" id="PIRSF026534">
    <property type="entry name" value="Endo_alpha-L-arabinosidase"/>
    <property type="match status" value="1"/>
</dbReference>
<sequence length="305" mass="32702">MTLTGAYTGVHDPSAMCQRSDGTWYLFSTAVGVAIRTSKDRMCVTSRFSIHIGAQLEVYSNWTNAGVVWPNGAPWTRTYTGEDNANLWAPDCTFVNGQFYLYYSASTFGSRNSGIFLARSSTGVSGSWTNDGLVYGSTTSSSYNAIDPGLIIDNGQWYLVFGSWSSGIALLRLNPSTGKPSSTSLTALASRSNGIEAPVIIKEGSYYYLFTSWDTCCAGLSSTYNIRVGRSSSITGTYVDQAGVSLKSGGGTLILSTHGSIVGPGGQSVFKTGGVVYLVYHYYTSSGFNLAVNKLDFSTGWPRPY</sequence>
<evidence type="ECO:0000313" key="10">
    <source>
        <dbReference type="EMBL" id="CCA73597.1"/>
    </source>
</evidence>
<feature type="site" description="Important for catalytic activity, responsible for pKa modulation of the active site Glu and correct orientation of both the proton donor and substrate" evidence="9">
    <location>
        <position position="147"/>
    </location>
</feature>
<dbReference type="CDD" id="cd08998">
    <property type="entry name" value="GH43_Arb43a-like"/>
    <property type="match status" value="1"/>
</dbReference>
<evidence type="ECO:0000256" key="4">
    <source>
        <dbReference type="ARBA" id="ARBA00012586"/>
    </source>
</evidence>
<feature type="active site" description="Proton donor" evidence="8">
    <location>
        <position position="196"/>
    </location>
</feature>
<dbReference type="eggNOG" id="ENOG502QTQG">
    <property type="taxonomic scope" value="Eukaryota"/>
</dbReference>
<evidence type="ECO:0000256" key="3">
    <source>
        <dbReference type="ARBA" id="ARBA00009865"/>
    </source>
</evidence>
<keyword evidence="11" id="KW-1185">Reference proteome</keyword>
<dbReference type="AlphaFoldDB" id="G4TQK4"/>
<evidence type="ECO:0000256" key="5">
    <source>
        <dbReference type="ARBA" id="ARBA00022801"/>
    </source>
</evidence>
<dbReference type="EC" id="3.2.1.99" evidence="4"/>
<accession>G4TQK4</accession>
<dbReference type="Proteomes" id="UP000007148">
    <property type="component" value="Unassembled WGS sequence"/>
</dbReference>
<dbReference type="HOGENOM" id="CLU_009397_5_1_1"/>
<dbReference type="EMBL" id="CAFZ01000237">
    <property type="protein sequence ID" value="CCA73597.1"/>
    <property type="molecule type" value="Genomic_DNA"/>
</dbReference>
<proteinExistence type="inferred from homology"/>
<dbReference type="InterPro" id="IPR050727">
    <property type="entry name" value="GH43_arabinanases"/>
</dbReference>
<comment type="catalytic activity">
    <reaction evidence="1">
        <text>Endohydrolysis of (1-&gt;5)-alpha-arabinofuranosidic linkages in (1-&gt;5)-arabinans.</text>
        <dbReference type="EC" id="3.2.1.99"/>
    </reaction>
</comment>
<keyword evidence="5" id="KW-0378">Hydrolase</keyword>
<protein>
    <recommendedName>
        <fullName evidence="4">arabinan endo-1,5-alpha-L-arabinosidase</fullName>
        <ecNumber evidence="4">3.2.1.99</ecNumber>
    </recommendedName>
    <alternativeName>
        <fullName evidence="7">Endo-1,5-alpha-L-arabinanase A</fullName>
    </alternativeName>
</protein>
<name>G4TQK4_SERID</name>
<reference evidence="10 11" key="1">
    <citation type="journal article" date="2011" name="PLoS Pathog.">
        <title>Endophytic Life Strategies Decoded by Genome and Transcriptome Analyses of the Mutualistic Root Symbiont Piriformospora indica.</title>
        <authorList>
            <person name="Zuccaro A."/>
            <person name="Lahrmann U."/>
            <person name="Guldener U."/>
            <person name="Langen G."/>
            <person name="Pfiffi S."/>
            <person name="Biedenkopf D."/>
            <person name="Wong P."/>
            <person name="Samans B."/>
            <person name="Grimm C."/>
            <person name="Basiewicz M."/>
            <person name="Murat C."/>
            <person name="Martin F."/>
            <person name="Kogel K.H."/>
        </authorList>
    </citation>
    <scope>NUCLEOTIDE SEQUENCE [LARGE SCALE GENOMIC DNA]</scope>
    <source>
        <strain evidence="10 11">DSM 11827</strain>
    </source>
</reference>
<dbReference type="InterPro" id="IPR006710">
    <property type="entry name" value="Glyco_hydro_43"/>
</dbReference>
<dbReference type="PANTHER" id="PTHR43301">
    <property type="entry name" value="ARABINAN ENDO-1,5-ALPHA-L-ARABINOSIDASE"/>
    <property type="match status" value="1"/>
</dbReference>
<evidence type="ECO:0000256" key="1">
    <source>
        <dbReference type="ARBA" id="ARBA00000375"/>
    </source>
</evidence>
<dbReference type="GO" id="GO:0046558">
    <property type="term" value="F:arabinan endo-1,5-alpha-L-arabinosidase activity"/>
    <property type="evidence" value="ECO:0007669"/>
    <property type="project" value="UniProtKB-EC"/>
</dbReference>
<dbReference type="Gene3D" id="2.115.10.20">
    <property type="entry name" value="Glycosyl hydrolase domain, family 43"/>
    <property type="match status" value="1"/>
</dbReference>
<dbReference type="PANTHER" id="PTHR43301:SF3">
    <property type="entry name" value="ARABINAN ENDO-1,5-ALPHA-L-ARABINOSIDASE A-RELATED"/>
    <property type="match status" value="1"/>
</dbReference>
<feature type="active site" description="Proton acceptor" evidence="8">
    <location>
        <position position="12"/>
    </location>
</feature>
<dbReference type="SUPFAM" id="SSF75005">
    <property type="entry name" value="Arabinanase/levansucrase/invertase"/>
    <property type="match status" value="1"/>
</dbReference>
<organism evidence="10 11">
    <name type="scientific">Serendipita indica (strain DSM 11827)</name>
    <name type="common">Root endophyte fungus</name>
    <name type="synonym">Piriformospora indica</name>
    <dbReference type="NCBI Taxonomy" id="1109443"/>
    <lineage>
        <taxon>Eukaryota</taxon>
        <taxon>Fungi</taxon>
        <taxon>Dikarya</taxon>
        <taxon>Basidiomycota</taxon>
        <taxon>Agaricomycotina</taxon>
        <taxon>Agaricomycetes</taxon>
        <taxon>Sebacinales</taxon>
        <taxon>Serendipitaceae</taxon>
        <taxon>Serendipita</taxon>
    </lineage>
</organism>
<dbReference type="UniPathway" id="UPA00667"/>
<evidence type="ECO:0000256" key="8">
    <source>
        <dbReference type="PIRSR" id="PIRSR606710-1"/>
    </source>
</evidence>
<dbReference type="GO" id="GO:0031222">
    <property type="term" value="P:arabinan catabolic process"/>
    <property type="evidence" value="ECO:0007669"/>
    <property type="project" value="UniProtKB-UniPathway"/>
</dbReference>
<dbReference type="InterPro" id="IPR023296">
    <property type="entry name" value="Glyco_hydro_beta-prop_sf"/>
</dbReference>
<evidence type="ECO:0000256" key="2">
    <source>
        <dbReference type="ARBA" id="ARBA00004834"/>
    </source>
</evidence>
<dbReference type="OrthoDB" id="195678at2759"/>
<evidence type="ECO:0000256" key="7">
    <source>
        <dbReference type="ARBA" id="ARBA00042202"/>
    </source>
</evidence>
<comment type="caution">
    <text evidence="10">The sequence shown here is derived from an EMBL/GenBank/DDBJ whole genome shotgun (WGS) entry which is preliminary data.</text>
</comment>
<comment type="pathway">
    <text evidence="2">Glycan metabolism; L-arabinan degradation.</text>
</comment>
<comment type="similarity">
    <text evidence="3">Belongs to the glycosyl hydrolase 43 family.</text>
</comment>
<evidence type="ECO:0000256" key="9">
    <source>
        <dbReference type="PIRSR" id="PIRSR606710-2"/>
    </source>
</evidence>